<keyword evidence="2" id="KW-1185">Reference proteome</keyword>
<organism evidence="1 2">
    <name type="scientific">Brevundimonas naejangsanensis</name>
    <dbReference type="NCBI Taxonomy" id="588932"/>
    <lineage>
        <taxon>Bacteria</taxon>
        <taxon>Pseudomonadati</taxon>
        <taxon>Pseudomonadota</taxon>
        <taxon>Alphaproteobacteria</taxon>
        <taxon>Caulobacterales</taxon>
        <taxon>Caulobacteraceae</taxon>
        <taxon>Brevundimonas</taxon>
    </lineage>
</organism>
<dbReference type="AlphaFoldDB" id="A0A494RNL6"/>
<dbReference type="Proteomes" id="UP000276984">
    <property type="component" value="Chromosome"/>
</dbReference>
<evidence type="ECO:0000313" key="2">
    <source>
        <dbReference type="Proteomes" id="UP000276984"/>
    </source>
</evidence>
<proteinExistence type="predicted"/>
<dbReference type="OrthoDB" id="7206802at2"/>
<reference evidence="1 2" key="1">
    <citation type="submission" date="2018-10" db="EMBL/GenBank/DDBJ databases">
        <title>Complete genome sequence of Brevundimonas naejangsanensis BRV3.</title>
        <authorList>
            <person name="Berrios L."/>
            <person name="Ely B."/>
        </authorList>
    </citation>
    <scope>NUCLEOTIDE SEQUENCE [LARGE SCALE GENOMIC DNA]</scope>
    <source>
        <strain evidence="1 2">BRV3</strain>
    </source>
</reference>
<protein>
    <submittedName>
        <fullName evidence="1">Uncharacterized protein</fullName>
    </submittedName>
</protein>
<name>A0A494RNL6_9CAUL</name>
<sequence length="78" mass="8514">MLKTLSGLIRLGSAAVETRAEDEFGKSELNPVYRYDDLGVRADVVPLGAAGKQTRADSIEGHLELIPVQRWEMTGASR</sequence>
<evidence type="ECO:0000313" key="1">
    <source>
        <dbReference type="EMBL" id="AYG95642.1"/>
    </source>
</evidence>
<dbReference type="EMBL" id="CP032707">
    <property type="protein sequence ID" value="AYG95642.1"/>
    <property type="molecule type" value="Genomic_DNA"/>
</dbReference>
<gene>
    <name evidence="1" type="ORF">D8I30_10955</name>
</gene>
<dbReference type="RefSeq" id="WP_121482776.1">
    <property type="nucleotide sequence ID" value="NZ_CP032707.1"/>
</dbReference>
<accession>A0A494RNL6</accession>